<dbReference type="Proteomes" id="UP001141806">
    <property type="component" value="Unassembled WGS sequence"/>
</dbReference>
<proteinExistence type="predicted"/>
<accession>A0A9Q0GV73</accession>
<reference evidence="2" key="1">
    <citation type="journal article" date="2023" name="Plant J.">
        <title>The genome of the king protea, Protea cynaroides.</title>
        <authorList>
            <person name="Chang J."/>
            <person name="Duong T.A."/>
            <person name="Schoeman C."/>
            <person name="Ma X."/>
            <person name="Roodt D."/>
            <person name="Barker N."/>
            <person name="Li Z."/>
            <person name="Van de Peer Y."/>
            <person name="Mizrachi E."/>
        </authorList>
    </citation>
    <scope>NUCLEOTIDE SEQUENCE</scope>
    <source>
        <tissue evidence="2">Young leaves</tissue>
    </source>
</reference>
<feature type="compositionally biased region" description="Pro residues" evidence="1">
    <location>
        <begin position="44"/>
        <end position="56"/>
    </location>
</feature>
<feature type="compositionally biased region" description="Polar residues" evidence="1">
    <location>
        <begin position="76"/>
        <end position="93"/>
    </location>
</feature>
<name>A0A9Q0GV73_9MAGN</name>
<evidence type="ECO:0000313" key="3">
    <source>
        <dbReference type="Proteomes" id="UP001141806"/>
    </source>
</evidence>
<feature type="region of interest" description="Disordered" evidence="1">
    <location>
        <begin position="1"/>
        <end position="102"/>
    </location>
</feature>
<evidence type="ECO:0000313" key="2">
    <source>
        <dbReference type="EMBL" id="KAJ4954179.1"/>
    </source>
</evidence>
<dbReference type="AlphaFoldDB" id="A0A9Q0GV73"/>
<sequence>MAVHPYIRAPPTLTNPIQGLINDPLSGPPFHTQEQHPTTAPLAPSHPPLPAAPLGPQPDSIPAAPSSPGSPPTDELSAQSMSPSPALSVPQDSTRARPRTRAWAGVMKPKHHTDGTIPWPPSRRLLELGDVLVVSSICSPSFFGLIEISLKSIGGLRWLLDIKEDGD</sequence>
<organism evidence="2 3">
    <name type="scientific">Protea cynaroides</name>
    <dbReference type="NCBI Taxonomy" id="273540"/>
    <lineage>
        <taxon>Eukaryota</taxon>
        <taxon>Viridiplantae</taxon>
        <taxon>Streptophyta</taxon>
        <taxon>Embryophyta</taxon>
        <taxon>Tracheophyta</taxon>
        <taxon>Spermatophyta</taxon>
        <taxon>Magnoliopsida</taxon>
        <taxon>Proteales</taxon>
        <taxon>Proteaceae</taxon>
        <taxon>Protea</taxon>
    </lineage>
</organism>
<dbReference type="EMBL" id="JAMYWD010000012">
    <property type="protein sequence ID" value="KAJ4954179.1"/>
    <property type="molecule type" value="Genomic_DNA"/>
</dbReference>
<feature type="compositionally biased region" description="Low complexity" evidence="1">
    <location>
        <begin position="57"/>
        <end position="67"/>
    </location>
</feature>
<gene>
    <name evidence="2" type="ORF">NE237_031011</name>
</gene>
<protein>
    <submittedName>
        <fullName evidence="2">Uncharacterized protein</fullName>
    </submittedName>
</protein>
<comment type="caution">
    <text evidence="2">The sequence shown here is derived from an EMBL/GenBank/DDBJ whole genome shotgun (WGS) entry which is preliminary data.</text>
</comment>
<evidence type="ECO:0000256" key="1">
    <source>
        <dbReference type="SAM" id="MobiDB-lite"/>
    </source>
</evidence>
<keyword evidence="3" id="KW-1185">Reference proteome</keyword>